<dbReference type="Pfam" id="PF11625">
    <property type="entry name" value="DUF3253"/>
    <property type="match status" value="1"/>
</dbReference>
<name>A0A2G4YUV3_9PROT</name>
<evidence type="ECO:0000313" key="2">
    <source>
        <dbReference type="Proteomes" id="UP000229730"/>
    </source>
</evidence>
<keyword evidence="2" id="KW-1185">Reference proteome</keyword>
<dbReference type="Gene3D" id="1.10.10.10">
    <property type="entry name" value="Winged helix-like DNA-binding domain superfamily/Winged helix DNA-binding domain"/>
    <property type="match status" value="1"/>
</dbReference>
<proteinExistence type="predicted"/>
<dbReference type="InterPro" id="IPR036388">
    <property type="entry name" value="WH-like_DNA-bd_sf"/>
</dbReference>
<sequence>MRLMKQDNDEIEKEEDPVILYIMNAVERGASVHPRDIAIEIADDRAKENSPKDAWRKYLIAVKQQAKNLARQGRISILRRGVPIDPNKMKGLVKLSLPVEGAPTGRRENDDEEA</sequence>
<dbReference type="AlphaFoldDB" id="A0A2G4YUV3"/>
<dbReference type="SUPFAM" id="SSF46785">
    <property type="entry name" value="Winged helix' DNA-binding domain"/>
    <property type="match status" value="1"/>
</dbReference>
<accession>A0A2G4YUV3</accession>
<comment type="caution">
    <text evidence="1">The sequence shown here is derived from an EMBL/GenBank/DDBJ whole genome shotgun (WGS) entry which is preliminary data.</text>
</comment>
<evidence type="ECO:0000313" key="1">
    <source>
        <dbReference type="EMBL" id="PHZ85236.1"/>
    </source>
</evidence>
<dbReference type="EMBL" id="PDEM01000016">
    <property type="protein sequence ID" value="PHZ85236.1"/>
    <property type="molecule type" value="Genomic_DNA"/>
</dbReference>
<reference evidence="1 2" key="1">
    <citation type="submission" date="2017-10" db="EMBL/GenBank/DDBJ databases">
        <title>Frigbacter circumglobatus gen. nov. sp. nov., isolated from sediment cultured in situ.</title>
        <authorList>
            <person name="Zhao Z."/>
        </authorList>
    </citation>
    <scope>NUCLEOTIDE SEQUENCE [LARGE SCALE GENOMIC DNA]</scope>
    <source>
        <strain evidence="1 2">ZYL</strain>
    </source>
</reference>
<dbReference type="OrthoDB" id="7631458at2"/>
<organism evidence="1 2">
    <name type="scientific">Paremcibacter congregatus</name>
    <dbReference type="NCBI Taxonomy" id="2043170"/>
    <lineage>
        <taxon>Bacteria</taxon>
        <taxon>Pseudomonadati</taxon>
        <taxon>Pseudomonadota</taxon>
        <taxon>Alphaproteobacteria</taxon>
        <taxon>Emcibacterales</taxon>
        <taxon>Emcibacteraceae</taxon>
        <taxon>Paremcibacter</taxon>
    </lineage>
</organism>
<dbReference type="InParanoid" id="A0A2G4YUV3"/>
<protein>
    <recommendedName>
        <fullName evidence="3">DUF3253 domain-containing protein</fullName>
    </recommendedName>
</protein>
<dbReference type="InterPro" id="IPR021660">
    <property type="entry name" value="DUF3253"/>
</dbReference>
<dbReference type="Proteomes" id="UP000229730">
    <property type="component" value="Unassembled WGS sequence"/>
</dbReference>
<gene>
    <name evidence="1" type="ORF">CRD36_07460</name>
</gene>
<evidence type="ECO:0008006" key="3">
    <source>
        <dbReference type="Google" id="ProtNLM"/>
    </source>
</evidence>
<dbReference type="InterPro" id="IPR036390">
    <property type="entry name" value="WH_DNA-bd_sf"/>
</dbReference>